<organism evidence="1 2">
    <name type="scientific">Catharanthus roseus</name>
    <name type="common">Madagascar periwinkle</name>
    <name type="synonym">Vinca rosea</name>
    <dbReference type="NCBI Taxonomy" id="4058"/>
    <lineage>
        <taxon>Eukaryota</taxon>
        <taxon>Viridiplantae</taxon>
        <taxon>Streptophyta</taxon>
        <taxon>Embryophyta</taxon>
        <taxon>Tracheophyta</taxon>
        <taxon>Spermatophyta</taxon>
        <taxon>Magnoliopsida</taxon>
        <taxon>eudicotyledons</taxon>
        <taxon>Gunneridae</taxon>
        <taxon>Pentapetalae</taxon>
        <taxon>asterids</taxon>
        <taxon>lamiids</taxon>
        <taxon>Gentianales</taxon>
        <taxon>Apocynaceae</taxon>
        <taxon>Rauvolfioideae</taxon>
        <taxon>Vinceae</taxon>
        <taxon>Catharanthinae</taxon>
        <taxon>Catharanthus</taxon>
    </lineage>
</organism>
<accession>A0ACC0A426</accession>
<name>A0ACC0A426_CATRO</name>
<evidence type="ECO:0000313" key="1">
    <source>
        <dbReference type="EMBL" id="KAI5655660.1"/>
    </source>
</evidence>
<comment type="caution">
    <text evidence="1">The sequence shown here is derived from an EMBL/GenBank/DDBJ whole genome shotgun (WGS) entry which is preliminary data.</text>
</comment>
<dbReference type="EMBL" id="CM044707">
    <property type="protein sequence ID" value="KAI5655660.1"/>
    <property type="molecule type" value="Genomic_DNA"/>
</dbReference>
<reference evidence="2" key="1">
    <citation type="journal article" date="2023" name="Nat. Plants">
        <title>Single-cell RNA sequencing provides a high-resolution roadmap for understanding the multicellular compartmentation of specialized metabolism.</title>
        <authorList>
            <person name="Sun S."/>
            <person name="Shen X."/>
            <person name="Li Y."/>
            <person name="Li Y."/>
            <person name="Wang S."/>
            <person name="Li R."/>
            <person name="Zhang H."/>
            <person name="Shen G."/>
            <person name="Guo B."/>
            <person name="Wei J."/>
            <person name="Xu J."/>
            <person name="St-Pierre B."/>
            <person name="Chen S."/>
            <person name="Sun C."/>
        </authorList>
    </citation>
    <scope>NUCLEOTIDE SEQUENCE [LARGE SCALE GENOMIC DNA]</scope>
</reference>
<protein>
    <submittedName>
        <fullName evidence="1">Uncharacterized protein</fullName>
    </submittedName>
</protein>
<proteinExistence type="predicted"/>
<sequence length="200" mass="22033">MPMEFFHEDALTRIGNMLGKTVKIDAMTMAATKGCSAGVCIELDLTKLLVSMVSLMGFAQAIEYERLHQISFDCGKYGSRFDNFLLKGSDATTSDPIATVNPFDDQAPPADQFSRNFSPWMLPSYVWRRLLGTERTPVLQILQRSSLQSIPHLKEHPPDTSHTMGVVNSTSVDDDLAEVYSSSKDELSDDACDSATEADA</sequence>
<dbReference type="Proteomes" id="UP001060085">
    <property type="component" value="Linkage Group LG07"/>
</dbReference>
<keyword evidence="2" id="KW-1185">Reference proteome</keyword>
<gene>
    <name evidence="1" type="ORF">M9H77_32847</name>
</gene>
<evidence type="ECO:0000313" key="2">
    <source>
        <dbReference type="Proteomes" id="UP001060085"/>
    </source>
</evidence>